<evidence type="ECO:0000256" key="6">
    <source>
        <dbReference type="SAM" id="Phobius"/>
    </source>
</evidence>
<name>A0ABK0M1N8_RAT</name>
<dbReference type="RGD" id="1560486">
    <property type="gene designation" value="Tm4sf19"/>
</dbReference>
<dbReference type="Pfam" id="PF05805">
    <property type="entry name" value="L6_membrane"/>
    <property type="match status" value="1"/>
</dbReference>
<reference evidence="7" key="2">
    <citation type="submission" date="2025-08" db="UniProtKB">
        <authorList>
            <consortium name="Ensembl"/>
        </authorList>
    </citation>
    <scope>IDENTIFICATION</scope>
    <source>
        <strain evidence="7">Brown Norway</strain>
    </source>
</reference>
<comment type="subcellular location">
    <subcellularLocation>
        <location evidence="1">Membrane</location>
        <topology evidence="1">Multi-pass membrane protein</topology>
    </subcellularLocation>
</comment>
<organism evidence="7 8">
    <name type="scientific">Rattus norvegicus</name>
    <name type="common">Rat</name>
    <dbReference type="NCBI Taxonomy" id="10116"/>
    <lineage>
        <taxon>Eukaryota</taxon>
        <taxon>Metazoa</taxon>
        <taxon>Chordata</taxon>
        <taxon>Craniata</taxon>
        <taxon>Vertebrata</taxon>
        <taxon>Euteleostomi</taxon>
        <taxon>Mammalia</taxon>
        <taxon>Eutheria</taxon>
        <taxon>Euarchontoglires</taxon>
        <taxon>Glires</taxon>
        <taxon>Rodentia</taxon>
        <taxon>Myomorpha</taxon>
        <taxon>Muroidea</taxon>
        <taxon>Muridae</taxon>
        <taxon>Murinae</taxon>
        <taxon>Rattus</taxon>
    </lineage>
</organism>
<sequence length="263" mass="29125">MGGRKILERRRRRLEQGERREAAERTWRLMLRFLSAHLQVVMDVLKGWMCTGLCTSRMLSFPRVVACSRTCSRFLGLSLGTASLCSAGANIALLFPNWDGTYLMRGLIGKHAMLGAGLWGGGLMVLLAATLISLTGRFSKSAPCLQVFVGLLSGGLALLGAMICFLTSGVALKDGPFCMFDVSSSNQTQAWKFSYPFKDLHNRNYLYDHSLWTSVCLEPSKAVVWHVAFFSVLLCISLLQLLLVAIHLVNSILSLFCSFCEKR</sequence>
<keyword evidence="4 6" id="KW-1133">Transmembrane helix</keyword>
<feature type="transmembrane region" description="Helical" evidence="6">
    <location>
        <begin position="116"/>
        <end position="135"/>
    </location>
</feature>
<keyword evidence="8" id="KW-1185">Reference proteome</keyword>
<proteinExistence type="inferred from homology"/>
<evidence type="ECO:0000256" key="2">
    <source>
        <dbReference type="ARBA" id="ARBA00006193"/>
    </source>
</evidence>
<feature type="transmembrane region" description="Helical" evidence="6">
    <location>
        <begin position="147"/>
        <end position="172"/>
    </location>
</feature>
<dbReference type="Proteomes" id="UP000002494">
    <property type="component" value="Chromosome 11"/>
</dbReference>
<evidence type="ECO:0000313" key="8">
    <source>
        <dbReference type="Proteomes" id="UP000002494"/>
    </source>
</evidence>
<feature type="transmembrane region" description="Helical" evidence="6">
    <location>
        <begin position="227"/>
        <end position="260"/>
    </location>
</feature>
<dbReference type="InterPro" id="IPR008661">
    <property type="entry name" value="L6_membrane"/>
</dbReference>
<accession>A0ABK0M1N8</accession>
<evidence type="ECO:0000256" key="5">
    <source>
        <dbReference type="ARBA" id="ARBA00023136"/>
    </source>
</evidence>
<dbReference type="GeneTree" id="ENSGT01030000234590"/>
<keyword evidence="3 6" id="KW-0812">Transmembrane</keyword>
<feature type="transmembrane region" description="Helical" evidence="6">
    <location>
        <begin position="74"/>
        <end position="96"/>
    </location>
</feature>
<evidence type="ECO:0000256" key="4">
    <source>
        <dbReference type="ARBA" id="ARBA00022989"/>
    </source>
</evidence>
<evidence type="ECO:0000256" key="1">
    <source>
        <dbReference type="ARBA" id="ARBA00004141"/>
    </source>
</evidence>
<dbReference type="Ensembl" id="ENSRNOT00000127897.1">
    <property type="protein sequence ID" value="ENSRNOP00000110069.1"/>
    <property type="gene ID" value="ENSRNOG00000001757.7"/>
</dbReference>
<gene>
    <name evidence="7" type="primary">Tm4sf19</name>
</gene>
<keyword evidence="5 6" id="KW-0472">Membrane</keyword>
<comment type="similarity">
    <text evidence="2">Belongs to the L6 tetraspanin family.</text>
</comment>
<protein>
    <submittedName>
        <fullName evidence="7">Transmembrane 4 L six family member 19</fullName>
    </submittedName>
</protein>
<dbReference type="PANTHER" id="PTHR14198">
    <property type="entry name" value="TRANSMEMBRANE 4 L6 FAMILY MEMBER 1-RELATED"/>
    <property type="match status" value="1"/>
</dbReference>
<reference evidence="7" key="3">
    <citation type="submission" date="2025-09" db="UniProtKB">
        <authorList>
            <consortium name="Ensembl"/>
        </authorList>
    </citation>
    <scope>IDENTIFICATION</scope>
    <source>
        <strain evidence="7">Brown Norway</strain>
    </source>
</reference>
<reference evidence="7" key="1">
    <citation type="submission" date="2024-01" db="EMBL/GenBank/DDBJ databases">
        <title>GRCr8: a new rat reference genome assembly contstructed from accurate long reads and long range scaffolding.</title>
        <authorList>
            <person name="Doris P.A."/>
            <person name="Kalbfleisch T."/>
            <person name="Li K."/>
            <person name="Howe K."/>
            <person name="Wood J."/>
        </authorList>
    </citation>
    <scope>NUCLEOTIDE SEQUENCE [LARGE SCALE GENOMIC DNA]</scope>
    <source>
        <strain evidence="7">Brown Norway</strain>
    </source>
</reference>
<evidence type="ECO:0000313" key="7">
    <source>
        <dbReference type="Ensembl" id="ENSRNOP00000110069.1"/>
    </source>
</evidence>
<dbReference type="PANTHER" id="PTHR14198:SF22">
    <property type="entry name" value="TRANSMEMBRANE 4 L6 FAMILY MEMBER 19"/>
    <property type="match status" value="1"/>
</dbReference>
<evidence type="ECO:0000256" key="3">
    <source>
        <dbReference type="ARBA" id="ARBA00022692"/>
    </source>
</evidence>